<evidence type="ECO:0000313" key="4">
    <source>
        <dbReference type="Proteomes" id="UP000291189"/>
    </source>
</evidence>
<evidence type="ECO:0000256" key="1">
    <source>
        <dbReference type="ARBA" id="ARBA00007125"/>
    </source>
</evidence>
<evidence type="ECO:0000259" key="2">
    <source>
        <dbReference type="Pfam" id="PF02541"/>
    </source>
</evidence>
<dbReference type="OrthoDB" id="9793035at2"/>
<feature type="domain" description="Ppx/GppA phosphatase N-terminal" evidence="2">
    <location>
        <begin position="217"/>
        <end position="488"/>
    </location>
</feature>
<reference evidence="3 4" key="1">
    <citation type="submission" date="2019-01" db="EMBL/GenBank/DDBJ databases">
        <title>Nocardioides guangzhouensis sp. nov., an actinobacterium isolated from soil.</title>
        <authorList>
            <person name="Fu Y."/>
            <person name="Cai Y."/>
            <person name="Lin Z."/>
            <person name="Chen P."/>
        </authorList>
    </citation>
    <scope>NUCLEOTIDE SEQUENCE [LARGE SCALE GENOMIC DNA]</scope>
    <source>
        <strain evidence="3 4">NBRC 105384</strain>
    </source>
</reference>
<gene>
    <name evidence="3" type="ORF">ETU37_18510</name>
</gene>
<dbReference type="Gene3D" id="3.30.420.40">
    <property type="match status" value="1"/>
</dbReference>
<dbReference type="Pfam" id="PF02541">
    <property type="entry name" value="Ppx-GppA"/>
    <property type="match status" value="1"/>
</dbReference>
<proteinExistence type="inferred from homology"/>
<protein>
    <submittedName>
        <fullName evidence="3">Ppx/GppA family phosphatase</fullName>
    </submittedName>
</protein>
<accession>A0A4Q5IXB6</accession>
<dbReference type="PANTHER" id="PTHR30005:SF0">
    <property type="entry name" value="RETROGRADE REGULATION PROTEIN 2"/>
    <property type="match status" value="1"/>
</dbReference>
<sequence length="491" mass="52318">MTEIVPRWEWRSFGDLDWAFAGLTPHDVLESTEVYLVSAAGADVVKVRYELMDVKHLLQTDDNGLEQWTPVVKAPFPLGEADARAVAGAVGVAAETLTGAPYPQDDLLAQLAVPGSGVVAVEVAKRRQRYDVDGCAAELTEVRTPYGSTGTVAIEDEDADLVMRTVRGLGLGGRPNVNFLRGLRALLGLPADRVAVIDVGTNSVKFHVGERTDDGWRAVVDRAEITRLGEGLQEGGGLQPEPMARTVEAISDMADEACRQRVAAIAAVGTAGLRMASNGADFVAGVRKRCGVDIDVISGEDEARLAYRAATEGLGASGARVVFDTGGGSSQFTFGNGDEVVERFSVPVGAVRFTERYGLDATVSEAVLAEALDAIAGDLSRLDGRPTPELVVGLGGAVTNLAAVMHGLTRYDPDVIQGTVLERDEIDRQIELYRTRDAEQRRSIDGLQPQRAEVILAGACVVRTILAKLAVDSFRVSDRGLRHGVLAERFG</sequence>
<name>A0A4Q5IXB6_9ACTN</name>
<dbReference type="Gene3D" id="3.30.420.150">
    <property type="entry name" value="Exopolyphosphatase. Domain 2"/>
    <property type="match status" value="1"/>
</dbReference>
<dbReference type="RefSeq" id="WP_129988835.1">
    <property type="nucleotide sequence ID" value="NZ_SDPU01000034.1"/>
</dbReference>
<dbReference type="InterPro" id="IPR050273">
    <property type="entry name" value="GppA/Ppx_hydrolase"/>
</dbReference>
<dbReference type="PANTHER" id="PTHR30005">
    <property type="entry name" value="EXOPOLYPHOSPHATASE"/>
    <property type="match status" value="1"/>
</dbReference>
<organism evidence="3 4">
    <name type="scientific">Nocardioides iriomotensis</name>
    <dbReference type="NCBI Taxonomy" id="715784"/>
    <lineage>
        <taxon>Bacteria</taxon>
        <taxon>Bacillati</taxon>
        <taxon>Actinomycetota</taxon>
        <taxon>Actinomycetes</taxon>
        <taxon>Propionibacteriales</taxon>
        <taxon>Nocardioidaceae</taxon>
        <taxon>Nocardioides</taxon>
    </lineage>
</organism>
<dbReference type="InterPro" id="IPR003695">
    <property type="entry name" value="Ppx_GppA_N"/>
</dbReference>
<dbReference type="InterPro" id="IPR043129">
    <property type="entry name" value="ATPase_NBD"/>
</dbReference>
<dbReference type="GO" id="GO:0016462">
    <property type="term" value="F:pyrophosphatase activity"/>
    <property type="evidence" value="ECO:0007669"/>
    <property type="project" value="TreeGrafter"/>
</dbReference>
<dbReference type="AlphaFoldDB" id="A0A4Q5IXB6"/>
<keyword evidence="4" id="KW-1185">Reference proteome</keyword>
<evidence type="ECO:0000313" key="3">
    <source>
        <dbReference type="EMBL" id="RYU09838.1"/>
    </source>
</evidence>
<dbReference type="EMBL" id="SDPU01000034">
    <property type="protein sequence ID" value="RYU09838.1"/>
    <property type="molecule type" value="Genomic_DNA"/>
</dbReference>
<comment type="caution">
    <text evidence="3">The sequence shown here is derived from an EMBL/GenBank/DDBJ whole genome shotgun (WGS) entry which is preliminary data.</text>
</comment>
<dbReference type="CDD" id="cd24054">
    <property type="entry name" value="ASKHA_NBD_AaPPX-GppA_MtPPX2-like"/>
    <property type="match status" value="1"/>
</dbReference>
<dbReference type="Proteomes" id="UP000291189">
    <property type="component" value="Unassembled WGS sequence"/>
</dbReference>
<comment type="similarity">
    <text evidence="1">Belongs to the GppA/Ppx family.</text>
</comment>
<dbReference type="SUPFAM" id="SSF53067">
    <property type="entry name" value="Actin-like ATPase domain"/>
    <property type="match status" value="2"/>
</dbReference>